<reference evidence="7" key="1">
    <citation type="submission" date="2025-08" db="UniProtKB">
        <authorList>
            <consortium name="RefSeq"/>
        </authorList>
    </citation>
    <scope>IDENTIFICATION</scope>
    <source>
        <tissue evidence="7">Gonads</tissue>
    </source>
</reference>
<keyword evidence="1" id="KW-0479">Metal-binding</keyword>
<evidence type="ECO:0000256" key="4">
    <source>
        <dbReference type="SAM" id="MobiDB-lite"/>
    </source>
</evidence>
<dbReference type="InParanoid" id="A0A6J2XT73"/>
<keyword evidence="6" id="KW-1185">Reference proteome</keyword>
<feature type="region of interest" description="Disordered" evidence="4">
    <location>
        <begin position="227"/>
        <end position="247"/>
    </location>
</feature>
<sequence length="417" mass="48548">MDFNIEVRKKQLKSLKQYISSSEDSVNAVLQSLGWTSKKTSESNDINVTCPINKKHTISSKSAEEHIKKCKLNFCGYQTDNNFLSDPPENENGSCIKLDNKTKIDVLNHARISNSGFRAIWNGHESDAMTSDRLLSTFSSDERLALYDYSVKNTAGPSKPPEFTLEIPDSKNGKGLSEKEKLALERDAKRRRVKYKSVHTSKKSHTEVTREVIDNQMELYTQWIKQKEKQERREKERQKEKEKLAEEEACRREDQSEYHYIETTYQNQPQNNFTNETYGTQYYGNITNSEGVITDWSHVYQGVVDTDFNIEPSQYMNEYAGTPVVLEPTQNYSQSISHMYNGYNNGINYSQSVDLKSSTNGKLNECTYTTYDSNSKEKNIRYEPYHNNKSVKDKQETNRRYEREGNRDYSSERKYQR</sequence>
<evidence type="ECO:0000256" key="3">
    <source>
        <dbReference type="ARBA" id="ARBA00022833"/>
    </source>
</evidence>
<name>A0A6J2XT73_SITOR</name>
<dbReference type="GO" id="GO:0008270">
    <property type="term" value="F:zinc ion binding"/>
    <property type="evidence" value="ECO:0007669"/>
    <property type="project" value="UniProtKB-KW"/>
</dbReference>
<evidence type="ECO:0000313" key="7">
    <source>
        <dbReference type="RefSeq" id="XP_030754718.1"/>
    </source>
</evidence>
<dbReference type="OrthoDB" id="69229at2759"/>
<evidence type="ECO:0000313" key="6">
    <source>
        <dbReference type="Proteomes" id="UP000504635"/>
    </source>
</evidence>
<dbReference type="PROSITE" id="PS51800">
    <property type="entry name" value="ZF_CHHC_U11_48K"/>
    <property type="match status" value="1"/>
</dbReference>
<feature type="region of interest" description="Disordered" evidence="4">
    <location>
        <begin position="378"/>
        <end position="417"/>
    </location>
</feature>
<dbReference type="RefSeq" id="XP_030754718.1">
    <property type="nucleotide sequence ID" value="XM_030898858.1"/>
</dbReference>
<dbReference type="GeneID" id="115881399"/>
<feature type="region of interest" description="Disordered" evidence="4">
    <location>
        <begin position="157"/>
        <end position="178"/>
    </location>
</feature>
<accession>A0A6J2XT73</accession>
<protein>
    <submittedName>
        <fullName evidence="7">Uncharacterized protein LOC115881399</fullName>
    </submittedName>
</protein>
<feature type="compositionally biased region" description="Basic and acidic residues" evidence="4">
    <location>
        <begin position="168"/>
        <end position="178"/>
    </location>
</feature>
<feature type="domain" description="CHHC U11-48K-type" evidence="5">
    <location>
        <begin position="47"/>
        <end position="74"/>
    </location>
</feature>
<keyword evidence="2" id="KW-0863">Zinc-finger</keyword>
<dbReference type="AlphaFoldDB" id="A0A6J2XT73"/>
<evidence type="ECO:0000256" key="2">
    <source>
        <dbReference type="ARBA" id="ARBA00022771"/>
    </source>
</evidence>
<organism evidence="6 7">
    <name type="scientific">Sitophilus oryzae</name>
    <name type="common">Rice weevil</name>
    <name type="synonym">Curculio oryzae</name>
    <dbReference type="NCBI Taxonomy" id="7048"/>
    <lineage>
        <taxon>Eukaryota</taxon>
        <taxon>Metazoa</taxon>
        <taxon>Ecdysozoa</taxon>
        <taxon>Arthropoda</taxon>
        <taxon>Hexapoda</taxon>
        <taxon>Insecta</taxon>
        <taxon>Pterygota</taxon>
        <taxon>Neoptera</taxon>
        <taxon>Endopterygota</taxon>
        <taxon>Coleoptera</taxon>
        <taxon>Polyphaga</taxon>
        <taxon>Cucujiformia</taxon>
        <taxon>Curculionidae</taxon>
        <taxon>Dryophthorinae</taxon>
        <taxon>Sitophilus</taxon>
    </lineage>
</organism>
<evidence type="ECO:0000256" key="1">
    <source>
        <dbReference type="ARBA" id="ARBA00022723"/>
    </source>
</evidence>
<gene>
    <name evidence="7" type="primary">LOC115881399</name>
</gene>
<dbReference type="KEGG" id="soy:115881399"/>
<proteinExistence type="predicted"/>
<keyword evidence="3" id="KW-0862">Zinc</keyword>
<dbReference type="Proteomes" id="UP000504635">
    <property type="component" value="Unplaced"/>
</dbReference>
<evidence type="ECO:0000259" key="5">
    <source>
        <dbReference type="PROSITE" id="PS51800"/>
    </source>
</evidence>
<dbReference type="Pfam" id="PF05253">
    <property type="entry name" value="zf-U11-48K"/>
    <property type="match status" value="1"/>
</dbReference>
<dbReference type="InterPro" id="IPR022776">
    <property type="entry name" value="TRM13/UPF0224_CHHC_Znf_dom"/>
</dbReference>